<gene>
    <name evidence="1" type="ORF">AVEN_148452_1</name>
</gene>
<proteinExistence type="predicted"/>
<evidence type="ECO:0000313" key="2">
    <source>
        <dbReference type="Proteomes" id="UP000499080"/>
    </source>
</evidence>
<sequence length="91" mass="9990">GCSVTEVAISEKAGRNFGIGSPALHSTERRLMKEGKKTINWGLDGKDWFHFGEGEENNGSSFLTLNCWLRCGTRLAGWCHKVGECEEASVT</sequence>
<dbReference type="AlphaFoldDB" id="A0A4Y2JY66"/>
<feature type="non-terminal residue" evidence="1">
    <location>
        <position position="1"/>
    </location>
</feature>
<evidence type="ECO:0000313" key="1">
    <source>
        <dbReference type="EMBL" id="GBM95323.1"/>
    </source>
</evidence>
<dbReference type="OrthoDB" id="421226at2759"/>
<comment type="caution">
    <text evidence="1">The sequence shown here is derived from an EMBL/GenBank/DDBJ whole genome shotgun (WGS) entry which is preliminary data.</text>
</comment>
<dbReference type="Proteomes" id="UP000499080">
    <property type="component" value="Unassembled WGS sequence"/>
</dbReference>
<dbReference type="EMBL" id="BGPR01112518">
    <property type="protein sequence ID" value="GBM95323.1"/>
    <property type="molecule type" value="Genomic_DNA"/>
</dbReference>
<keyword evidence="2" id="KW-1185">Reference proteome</keyword>
<organism evidence="1 2">
    <name type="scientific">Araneus ventricosus</name>
    <name type="common">Orbweaver spider</name>
    <name type="synonym">Epeira ventricosa</name>
    <dbReference type="NCBI Taxonomy" id="182803"/>
    <lineage>
        <taxon>Eukaryota</taxon>
        <taxon>Metazoa</taxon>
        <taxon>Ecdysozoa</taxon>
        <taxon>Arthropoda</taxon>
        <taxon>Chelicerata</taxon>
        <taxon>Arachnida</taxon>
        <taxon>Araneae</taxon>
        <taxon>Araneomorphae</taxon>
        <taxon>Entelegynae</taxon>
        <taxon>Araneoidea</taxon>
        <taxon>Araneidae</taxon>
        <taxon>Araneus</taxon>
    </lineage>
</organism>
<reference evidence="1 2" key="1">
    <citation type="journal article" date="2019" name="Sci. Rep.">
        <title>Orb-weaving spider Araneus ventricosus genome elucidates the spidroin gene catalogue.</title>
        <authorList>
            <person name="Kono N."/>
            <person name="Nakamura H."/>
            <person name="Ohtoshi R."/>
            <person name="Moran D.A.P."/>
            <person name="Shinohara A."/>
            <person name="Yoshida Y."/>
            <person name="Fujiwara M."/>
            <person name="Mori M."/>
            <person name="Tomita M."/>
            <person name="Arakawa K."/>
        </authorList>
    </citation>
    <scope>NUCLEOTIDE SEQUENCE [LARGE SCALE GENOMIC DNA]</scope>
</reference>
<name>A0A4Y2JY66_ARAVE</name>
<protein>
    <submittedName>
        <fullName evidence="1">Uncharacterized protein</fullName>
    </submittedName>
</protein>
<accession>A0A4Y2JY66</accession>